<dbReference type="EMBL" id="SWKU01000022">
    <property type="protein sequence ID" value="KAF2997553.1"/>
    <property type="molecule type" value="Genomic_DNA"/>
</dbReference>
<dbReference type="PANTHER" id="PTHR32343">
    <property type="entry name" value="SERINE/ARGININE-RICH SPLICING FACTOR"/>
    <property type="match status" value="1"/>
</dbReference>
<evidence type="ECO:0000313" key="5">
    <source>
        <dbReference type="Proteomes" id="UP000801428"/>
    </source>
</evidence>
<organism evidence="4 5">
    <name type="scientific">Curvularia kusanoi</name>
    <name type="common">Cochliobolus kusanoi</name>
    <dbReference type="NCBI Taxonomy" id="90978"/>
    <lineage>
        <taxon>Eukaryota</taxon>
        <taxon>Fungi</taxon>
        <taxon>Dikarya</taxon>
        <taxon>Ascomycota</taxon>
        <taxon>Pezizomycotina</taxon>
        <taxon>Dothideomycetes</taxon>
        <taxon>Pleosporomycetidae</taxon>
        <taxon>Pleosporales</taxon>
        <taxon>Pleosporineae</taxon>
        <taxon>Pleosporaceae</taxon>
        <taxon>Curvularia</taxon>
    </lineage>
</organism>
<dbReference type="GO" id="GO:0003723">
    <property type="term" value="F:RNA binding"/>
    <property type="evidence" value="ECO:0007669"/>
    <property type="project" value="UniProtKB-UniRule"/>
</dbReference>
<feature type="region of interest" description="Disordered" evidence="2">
    <location>
        <begin position="214"/>
        <end position="235"/>
    </location>
</feature>
<feature type="compositionally biased region" description="Basic and acidic residues" evidence="2">
    <location>
        <begin position="80"/>
        <end position="100"/>
    </location>
</feature>
<name>A0A9P4T7Z8_CURKU</name>
<evidence type="ECO:0000256" key="2">
    <source>
        <dbReference type="SAM" id="MobiDB-lite"/>
    </source>
</evidence>
<dbReference type="SUPFAM" id="SSF54928">
    <property type="entry name" value="RNA-binding domain, RBD"/>
    <property type="match status" value="1"/>
</dbReference>
<dbReference type="PROSITE" id="PS50102">
    <property type="entry name" value="RRM"/>
    <property type="match status" value="1"/>
</dbReference>
<dbReference type="PANTHER" id="PTHR32343:SF10">
    <property type="entry name" value="RNA-BINDING REGION RNP-1 DOMAIN-CONTAINING PROTEIN"/>
    <property type="match status" value="1"/>
</dbReference>
<dbReference type="InterPro" id="IPR000504">
    <property type="entry name" value="RRM_dom"/>
</dbReference>
<feature type="domain" description="RRM" evidence="3">
    <location>
        <begin position="3"/>
        <end position="77"/>
    </location>
</feature>
<proteinExistence type="predicted"/>
<accession>A0A9P4T7Z8</accession>
<evidence type="ECO:0000259" key="3">
    <source>
        <dbReference type="PROSITE" id="PS50102"/>
    </source>
</evidence>
<feature type="region of interest" description="Disordered" evidence="2">
    <location>
        <begin position="69"/>
        <end position="100"/>
    </location>
</feature>
<keyword evidence="5" id="KW-1185">Reference proteome</keyword>
<reference evidence="4" key="1">
    <citation type="submission" date="2019-04" db="EMBL/GenBank/DDBJ databases">
        <title>Sequencing of skin fungus with MAO and IRED activity.</title>
        <authorList>
            <person name="Marsaioli A.J."/>
            <person name="Bonatto J.M.C."/>
            <person name="Reis Junior O."/>
        </authorList>
    </citation>
    <scope>NUCLEOTIDE SEQUENCE</scope>
    <source>
        <strain evidence="4">30M1</strain>
    </source>
</reference>
<dbReference type="InterPro" id="IPR035979">
    <property type="entry name" value="RBD_domain_sf"/>
</dbReference>
<dbReference type="OrthoDB" id="7763451at2759"/>
<gene>
    <name evidence="4" type="ORF">E8E13_000572</name>
</gene>
<sequence>MSSTVHVENISTKTSEDEIKSFFSFCGKIQDISVKSTGSDTQSASVTFEKAAAAKTALLLDSTQLGPNSVHVKSAGGDSSTEKASADDTHEGDHISQEQKPRARIVAEYLAHGYVISDKAIESALAADKQHGYSSKFLQTLQNLDSKTQATQKAQVVDQKLGITNKALGAWAGLTSYFDKAQGTPTGQKLRAFYDQGNKTVMDVHNEARYLADLKKGQSGSSSKPSKEEANVHGVGNGKTQCNCGSVSGKCPCPEGQCACSGCAKADNGGMPSKEQANVHGVGDGKTQCNCGSVSGKCPCPEGQCACSGCAKAEGGGKPSVEEANVHSVGNGKTKCNCGSVSGKCPCPEGQCACSGCAKDTTKDDPSYAEVADPQK</sequence>
<dbReference type="Proteomes" id="UP000801428">
    <property type="component" value="Unassembled WGS sequence"/>
</dbReference>
<dbReference type="AlphaFoldDB" id="A0A9P4T7Z8"/>
<keyword evidence="1" id="KW-0694">RNA-binding</keyword>
<comment type="caution">
    <text evidence="4">The sequence shown here is derived from an EMBL/GenBank/DDBJ whole genome shotgun (WGS) entry which is preliminary data.</text>
</comment>
<evidence type="ECO:0000256" key="1">
    <source>
        <dbReference type="PROSITE-ProRule" id="PRU00176"/>
    </source>
</evidence>
<dbReference type="SMART" id="SM00360">
    <property type="entry name" value="RRM"/>
    <property type="match status" value="1"/>
</dbReference>
<evidence type="ECO:0000313" key="4">
    <source>
        <dbReference type="EMBL" id="KAF2997553.1"/>
    </source>
</evidence>
<dbReference type="Gene3D" id="3.30.70.330">
    <property type="match status" value="1"/>
</dbReference>
<dbReference type="InterPro" id="IPR012677">
    <property type="entry name" value="Nucleotide-bd_a/b_plait_sf"/>
</dbReference>
<dbReference type="Pfam" id="PF00076">
    <property type="entry name" value="RRM_1"/>
    <property type="match status" value="1"/>
</dbReference>
<protein>
    <recommendedName>
        <fullName evidence="3">RRM domain-containing protein</fullName>
    </recommendedName>
</protein>